<dbReference type="EMBL" id="LUSW01000016">
    <property type="protein sequence ID" value="RAT34438.1"/>
    <property type="molecule type" value="Genomic_DNA"/>
</dbReference>
<dbReference type="GeneID" id="61122597"/>
<reference evidence="2 3" key="1">
    <citation type="submission" date="2016-02" db="EMBL/GenBank/DDBJ databases">
        <title>Species-wide whole genome sequencing reveals diversity, host range in Lonsdalea quercina.</title>
        <authorList>
            <person name="Li Y."/>
        </authorList>
    </citation>
    <scope>NUCLEOTIDE SEQUENCE [LARGE SCALE GENOMIC DNA]</scope>
    <source>
        <strain evidence="2 3">CFCC 12721</strain>
    </source>
</reference>
<feature type="signal peptide" evidence="1">
    <location>
        <begin position="1"/>
        <end position="21"/>
    </location>
</feature>
<keyword evidence="3" id="KW-1185">Reference proteome</keyword>
<dbReference type="Gene3D" id="2.40.50.320">
    <property type="entry name" value="Copper binding periplasmic protein CusF"/>
    <property type="match status" value="1"/>
</dbReference>
<organism evidence="2 3">
    <name type="scientific">Lonsdalea populi</name>
    <dbReference type="NCBI Taxonomy" id="1172565"/>
    <lineage>
        <taxon>Bacteria</taxon>
        <taxon>Pseudomonadati</taxon>
        <taxon>Pseudomonadota</taxon>
        <taxon>Gammaproteobacteria</taxon>
        <taxon>Enterobacterales</taxon>
        <taxon>Pectobacteriaceae</taxon>
        <taxon>Lonsdalea</taxon>
    </lineage>
</organism>
<keyword evidence="1" id="KW-0732">Signal</keyword>
<evidence type="ECO:0008006" key="4">
    <source>
        <dbReference type="Google" id="ProtNLM"/>
    </source>
</evidence>
<dbReference type="InterPro" id="IPR021647">
    <property type="entry name" value="CusF_Ec"/>
</dbReference>
<evidence type="ECO:0000256" key="1">
    <source>
        <dbReference type="SAM" id="SignalP"/>
    </source>
</evidence>
<protein>
    <recommendedName>
        <fullName evidence="4">Copper-binding protein</fullName>
    </recommendedName>
</protein>
<comment type="caution">
    <text evidence="2">The sequence shown here is derived from an EMBL/GenBank/DDBJ whole genome shotgun (WGS) entry which is preliminary data.</text>
</comment>
<dbReference type="Pfam" id="PF11604">
    <property type="entry name" value="CusF_Ec"/>
    <property type="match status" value="1"/>
</dbReference>
<dbReference type="InterPro" id="IPR042230">
    <property type="entry name" value="CusF_sf"/>
</dbReference>
<proteinExistence type="predicted"/>
<dbReference type="RefSeq" id="WP_085689797.1">
    <property type="nucleotide sequence ID" value="NZ_CP065534.1"/>
</dbReference>
<evidence type="ECO:0000313" key="3">
    <source>
        <dbReference type="Proteomes" id="UP000250186"/>
    </source>
</evidence>
<feature type="chain" id="PRO_5046838562" description="Copper-binding protein" evidence="1">
    <location>
        <begin position="22"/>
        <end position="119"/>
    </location>
</feature>
<evidence type="ECO:0000313" key="2">
    <source>
        <dbReference type="EMBL" id="RAT34438.1"/>
    </source>
</evidence>
<sequence length="119" mass="12866">MSRFLAVLAVAAATLSFSVFSADVHDQATPARHAAPSTPAASDAPTADKIYHTTGTVRAWSETTVSIAHQAVPALNWPAMTMRFDLSQYQGKKFSAGQTISFSFRPYRNGYRLISATAR</sequence>
<dbReference type="Proteomes" id="UP000250186">
    <property type="component" value="Unassembled WGS sequence"/>
</dbReference>
<accession>A0ABX9ET12</accession>
<name>A0ABX9ET12_9GAMM</name>
<gene>
    <name evidence="2" type="ORF">AU492_08515</name>
</gene>